<dbReference type="GeneID" id="98126068"/>
<evidence type="ECO:0000256" key="2">
    <source>
        <dbReference type="SAM" id="MobiDB-lite"/>
    </source>
</evidence>
<gene>
    <name evidence="4" type="ORF">VTJ83DRAFT_4886</name>
</gene>
<dbReference type="InterPro" id="IPR001841">
    <property type="entry name" value="Znf_RING"/>
</dbReference>
<organism evidence="4 5">
    <name type="scientific">Remersonia thermophila</name>
    <dbReference type="NCBI Taxonomy" id="72144"/>
    <lineage>
        <taxon>Eukaryota</taxon>
        <taxon>Fungi</taxon>
        <taxon>Dikarya</taxon>
        <taxon>Ascomycota</taxon>
        <taxon>Pezizomycotina</taxon>
        <taxon>Sordariomycetes</taxon>
        <taxon>Sordariomycetidae</taxon>
        <taxon>Sordariales</taxon>
        <taxon>Sordariales incertae sedis</taxon>
        <taxon>Remersonia</taxon>
    </lineage>
</organism>
<sequence length="273" mass="30406">MLKTIALSRSASGSIPLFSRHRRCAVNFFHVLRTIALGPAECCFVPESISRDLSSYGRPSSVLQCPISQQHRSQLSTLSSDIGADMSGNNNLTSSNSSRPDGSAANADQQQTSNAQSNYCPRPHEVFFDPDYPEKKLTCAICFETELVLMEDSMEPFADSNPTLLPCGHVFGYTCLRSWIKTDPPTYRCPTCRYQFVHLPCGHYVLPRRLSRQRLLAGKIPATLPEGGHVARQCYICHILELHELVRNTSGLQGVMDDLNQTSNPGPNMDREW</sequence>
<feature type="compositionally biased region" description="Low complexity" evidence="2">
    <location>
        <begin position="87"/>
        <end position="98"/>
    </location>
</feature>
<dbReference type="EMBL" id="JAZGUE010000004">
    <property type="protein sequence ID" value="KAL2267609.1"/>
    <property type="molecule type" value="Genomic_DNA"/>
</dbReference>
<dbReference type="RefSeq" id="XP_070866336.1">
    <property type="nucleotide sequence ID" value="XM_071011424.1"/>
</dbReference>
<keyword evidence="1" id="KW-0862">Zinc</keyword>
<evidence type="ECO:0000259" key="3">
    <source>
        <dbReference type="PROSITE" id="PS50089"/>
    </source>
</evidence>
<accession>A0ABR4DB75</accession>
<dbReference type="PROSITE" id="PS50089">
    <property type="entry name" value="ZF_RING_2"/>
    <property type="match status" value="1"/>
</dbReference>
<feature type="domain" description="RING-type" evidence="3">
    <location>
        <begin position="139"/>
        <end position="193"/>
    </location>
</feature>
<feature type="compositionally biased region" description="Polar residues" evidence="2">
    <location>
        <begin position="106"/>
        <end position="118"/>
    </location>
</feature>
<dbReference type="Proteomes" id="UP001600064">
    <property type="component" value="Unassembled WGS sequence"/>
</dbReference>
<feature type="region of interest" description="Disordered" evidence="2">
    <location>
        <begin position="86"/>
        <end position="118"/>
    </location>
</feature>
<keyword evidence="1" id="KW-0479">Metal-binding</keyword>
<protein>
    <recommendedName>
        <fullName evidence="3">RING-type domain-containing protein</fullName>
    </recommendedName>
</protein>
<name>A0ABR4DB75_9PEZI</name>
<reference evidence="4 5" key="1">
    <citation type="journal article" date="2024" name="Commun. Biol.">
        <title>Comparative genomic analysis of thermophilic fungi reveals convergent evolutionary adaptations and gene losses.</title>
        <authorList>
            <person name="Steindorff A.S."/>
            <person name="Aguilar-Pontes M.V."/>
            <person name="Robinson A.J."/>
            <person name="Andreopoulos B."/>
            <person name="LaButti K."/>
            <person name="Kuo A."/>
            <person name="Mondo S."/>
            <person name="Riley R."/>
            <person name="Otillar R."/>
            <person name="Haridas S."/>
            <person name="Lipzen A."/>
            <person name="Grimwood J."/>
            <person name="Schmutz J."/>
            <person name="Clum A."/>
            <person name="Reid I.D."/>
            <person name="Moisan M.C."/>
            <person name="Butler G."/>
            <person name="Nguyen T.T.M."/>
            <person name="Dewar K."/>
            <person name="Conant G."/>
            <person name="Drula E."/>
            <person name="Henrissat B."/>
            <person name="Hansel C."/>
            <person name="Singer S."/>
            <person name="Hutchinson M.I."/>
            <person name="de Vries R.P."/>
            <person name="Natvig D.O."/>
            <person name="Powell A.J."/>
            <person name="Tsang A."/>
            <person name="Grigoriev I.V."/>
        </authorList>
    </citation>
    <scope>NUCLEOTIDE SEQUENCE [LARGE SCALE GENOMIC DNA]</scope>
    <source>
        <strain evidence="4 5">ATCC 22073</strain>
    </source>
</reference>
<evidence type="ECO:0000313" key="5">
    <source>
        <dbReference type="Proteomes" id="UP001600064"/>
    </source>
</evidence>
<evidence type="ECO:0000256" key="1">
    <source>
        <dbReference type="PROSITE-ProRule" id="PRU00175"/>
    </source>
</evidence>
<comment type="caution">
    <text evidence="4">The sequence shown here is derived from an EMBL/GenBank/DDBJ whole genome shotgun (WGS) entry which is preliminary data.</text>
</comment>
<dbReference type="InterPro" id="IPR013083">
    <property type="entry name" value="Znf_RING/FYVE/PHD"/>
</dbReference>
<keyword evidence="1" id="KW-0863">Zinc-finger</keyword>
<proteinExistence type="predicted"/>
<evidence type="ECO:0000313" key="4">
    <source>
        <dbReference type="EMBL" id="KAL2267609.1"/>
    </source>
</evidence>
<dbReference type="SUPFAM" id="SSF57850">
    <property type="entry name" value="RING/U-box"/>
    <property type="match status" value="1"/>
</dbReference>
<dbReference type="Gene3D" id="3.30.40.10">
    <property type="entry name" value="Zinc/RING finger domain, C3HC4 (zinc finger)"/>
    <property type="match status" value="1"/>
</dbReference>
<keyword evidence="5" id="KW-1185">Reference proteome</keyword>
<dbReference type="Pfam" id="PF13639">
    <property type="entry name" value="zf-RING_2"/>
    <property type="match status" value="1"/>
</dbReference>
<dbReference type="SMART" id="SM00184">
    <property type="entry name" value="RING"/>
    <property type="match status" value="1"/>
</dbReference>